<feature type="domain" description="VWFD" evidence="3">
    <location>
        <begin position="1"/>
        <end position="164"/>
    </location>
</feature>
<reference evidence="4 5" key="1">
    <citation type="journal article" date="2018" name="Nat. Ecol. Evol.">
        <title>Shark genomes provide insights into elasmobranch evolution and the origin of vertebrates.</title>
        <authorList>
            <person name="Hara Y"/>
            <person name="Yamaguchi K"/>
            <person name="Onimaru K"/>
            <person name="Kadota M"/>
            <person name="Koyanagi M"/>
            <person name="Keeley SD"/>
            <person name="Tatsumi K"/>
            <person name="Tanaka K"/>
            <person name="Motone F"/>
            <person name="Kageyama Y"/>
            <person name="Nozu R"/>
            <person name="Adachi N"/>
            <person name="Nishimura O"/>
            <person name="Nakagawa R"/>
            <person name="Tanegashima C"/>
            <person name="Kiyatake I"/>
            <person name="Matsumoto R"/>
            <person name="Murakumo K"/>
            <person name="Nishida K"/>
            <person name="Terakita A"/>
            <person name="Kuratani S"/>
            <person name="Sato K"/>
            <person name="Hyodo S Kuraku.S."/>
        </authorList>
    </citation>
    <scope>NUCLEOTIDE SEQUENCE [LARGE SCALE GENOMIC DNA]</scope>
</reference>
<evidence type="ECO:0000313" key="5">
    <source>
        <dbReference type="Proteomes" id="UP000288216"/>
    </source>
</evidence>
<comment type="caution">
    <text evidence="4">The sequence shown here is derived from an EMBL/GenBank/DDBJ whole genome shotgun (WGS) entry which is preliminary data.</text>
</comment>
<dbReference type="GO" id="GO:0005615">
    <property type="term" value="C:extracellular space"/>
    <property type="evidence" value="ECO:0007669"/>
    <property type="project" value="TreeGrafter"/>
</dbReference>
<accession>A0A401PC16</accession>
<dbReference type="Pfam" id="PF00094">
    <property type="entry name" value="VWD"/>
    <property type="match status" value="1"/>
</dbReference>
<organism evidence="4 5">
    <name type="scientific">Scyliorhinus torazame</name>
    <name type="common">Cloudy catshark</name>
    <name type="synonym">Catulus torazame</name>
    <dbReference type="NCBI Taxonomy" id="75743"/>
    <lineage>
        <taxon>Eukaryota</taxon>
        <taxon>Metazoa</taxon>
        <taxon>Chordata</taxon>
        <taxon>Craniata</taxon>
        <taxon>Vertebrata</taxon>
        <taxon>Chondrichthyes</taxon>
        <taxon>Elasmobranchii</taxon>
        <taxon>Galeomorphii</taxon>
        <taxon>Galeoidea</taxon>
        <taxon>Carcharhiniformes</taxon>
        <taxon>Scyliorhinidae</taxon>
        <taxon>Scyliorhinus</taxon>
    </lineage>
</organism>
<sequence>METAITRLLMEFFMILLALARFTWLSLGTLRLSIIAENIDCYGSGAFCRKALSVSVGHAFLVFDDDSGNMSPSSVTDLQQIIHIWKAGIFTVIHFPTEEITILWDRRTTIHVQIGPKWQGKLSGLCGNFDMKTANEMRTPDHIESPNPQEFGNSWIAVECTNSPDIRNPCNMNPLREPFAKKECGILLSKVFEPCHPVVDVTWFYSNCLTDTCACNRGGDSYDCEYYNKE</sequence>
<dbReference type="SMART" id="SM00832">
    <property type="entry name" value="C8"/>
    <property type="match status" value="1"/>
</dbReference>
<dbReference type="OMA" id="SWIAVEC"/>
<dbReference type="InterPro" id="IPR001846">
    <property type="entry name" value="VWF_type-D"/>
</dbReference>
<keyword evidence="1" id="KW-1015">Disulfide bond</keyword>
<dbReference type="PROSITE" id="PS51233">
    <property type="entry name" value="VWFD"/>
    <property type="match status" value="1"/>
</dbReference>
<dbReference type="PANTHER" id="PTHR11339">
    <property type="entry name" value="EXTRACELLULAR MATRIX GLYCOPROTEIN RELATED"/>
    <property type="match status" value="1"/>
</dbReference>
<dbReference type="GO" id="GO:0031012">
    <property type="term" value="C:extracellular matrix"/>
    <property type="evidence" value="ECO:0007669"/>
    <property type="project" value="TreeGrafter"/>
</dbReference>
<dbReference type="EMBL" id="BFAA01003353">
    <property type="protein sequence ID" value="GCB70676.1"/>
    <property type="molecule type" value="Genomic_DNA"/>
</dbReference>
<dbReference type="Proteomes" id="UP000288216">
    <property type="component" value="Unassembled WGS sequence"/>
</dbReference>
<dbReference type="SMART" id="SM00216">
    <property type="entry name" value="VWD"/>
    <property type="match status" value="1"/>
</dbReference>
<dbReference type="InterPro" id="IPR050780">
    <property type="entry name" value="Mucin_vWF_Thrombospondin_sf"/>
</dbReference>
<dbReference type="AlphaFoldDB" id="A0A401PC16"/>
<dbReference type="InterPro" id="IPR014853">
    <property type="entry name" value="VWF/SSPO/ZAN-like_Cys-rich_dom"/>
</dbReference>
<evidence type="ECO:0000256" key="2">
    <source>
        <dbReference type="ARBA" id="ARBA00023180"/>
    </source>
</evidence>
<dbReference type="STRING" id="75743.A0A401PC16"/>
<dbReference type="PANTHER" id="PTHR11339:SF228">
    <property type="entry name" value="OTOGELIN"/>
    <property type="match status" value="1"/>
</dbReference>
<name>A0A401PC16_SCYTO</name>
<dbReference type="OrthoDB" id="8921018at2759"/>
<protein>
    <recommendedName>
        <fullName evidence="3">VWFD domain-containing protein</fullName>
    </recommendedName>
</protein>
<keyword evidence="5" id="KW-1185">Reference proteome</keyword>
<proteinExistence type="predicted"/>
<evidence type="ECO:0000259" key="3">
    <source>
        <dbReference type="PROSITE" id="PS51233"/>
    </source>
</evidence>
<evidence type="ECO:0000256" key="1">
    <source>
        <dbReference type="ARBA" id="ARBA00023157"/>
    </source>
</evidence>
<dbReference type="Pfam" id="PF08742">
    <property type="entry name" value="C8"/>
    <property type="match status" value="1"/>
</dbReference>
<evidence type="ECO:0000313" key="4">
    <source>
        <dbReference type="EMBL" id="GCB70676.1"/>
    </source>
</evidence>
<gene>
    <name evidence="4" type="ORF">scyTo_0008637</name>
</gene>
<keyword evidence="2" id="KW-0325">Glycoprotein</keyword>